<evidence type="ECO:0000259" key="1">
    <source>
        <dbReference type="Pfam" id="PF13320"/>
    </source>
</evidence>
<dbReference type="EMBL" id="QTTN01000012">
    <property type="protein sequence ID" value="REE85348.1"/>
    <property type="molecule type" value="Genomic_DNA"/>
</dbReference>
<evidence type="ECO:0000313" key="3">
    <source>
        <dbReference type="Proteomes" id="UP000256304"/>
    </source>
</evidence>
<dbReference type="Pfam" id="PF13320">
    <property type="entry name" value="GH123_cat"/>
    <property type="match status" value="1"/>
</dbReference>
<evidence type="ECO:0000313" key="2">
    <source>
        <dbReference type="EMBL" id="REE85348.1"/>
    </source>
</evidence>
<reference evidence="2 3" key="1">
    <citation type="submission" date="2018-08" db="EMBL/GenBank/DDBJ databases">
        <title>Genomic Encyclopedia of Type Strains, Phase III (KMG-III): the genomes of soil and plant-associated and newly described type strains.</title>
        <authorList>
            <person name="Whitman W."/>
        </authorList>
    </citation>
    <scope>NUCLEOTIDE SEQUENCE [LARGE SCALE GENOMIC DNA]</scope>
    <source>
        <strain evidence="2 3">CGMCC 1.10966</strain>
    </source>
</reference>
<gene>
    <name evidence="2" type="ORF">A8990_11277</name>
</gene>
<organism evidence="2 3">
    <name type="scientific">Paenibacillus taihuensis</name>
    <dbReference type="NCBI Taxonomy" id="1156355"/>
    <lineage>
        <taxon>Bacteria</taxon>
        <taxon>Bacillati</taxon>
        <taxon>Bacillota</taxon>
        <taxon>Bacilli</taxon>
        <taxon>Bacillales</taxon>
        <taxon>Paenibacillaceae</taxon>
        <taxon>Paenibacillus</taxon>
    </lineage>
</organism>
<dbReference type="InterPro" id="IPR025150">
    <property type="entry name" value="GH123_cat"/>
</dbReference>
<dbReference type="RefSeq" id="WP_116189333.1">
    <property type="nucleotide sequence ID" value="NZ_QTTN01000012.1"/>
</dbReference>
<dbReference type="OrthoDB" id="197680at2"/>
<proteinExistence type="predicted"/>
<name>A0A3D9RZ56_9BACL</name>
<sequence>MSEQQLKLETRCLHSLAKVFADEELQEAAYERGSALRGEYYSFQVAYRTTAFMKNLKVAVKSGLAESSTITVKSVGLAPSELPNYNDPDDYLLRTTPGLYPDPLYPLEAVTGGVHALPNQWRSVWVTVQIAGDAAPGKYPVEIEFTEENGEALGSGMFELEVIGAELPEQQLVHTEWFYLDCLASWYKVETFSEAHWQIIEKYVAHYVESGMNMILTPLFSPPLELDYGKYRPTVQLVGVKLAGESGAYTFDFTLLERWVEVCLRNGVKHFEYSHLFTQWGAKHAPKIFAEVDGEGEQRQIFGWETDAEGEAYLEFLTQFIPALVQFVKAHGLERSSYFHLSDEPGTWCLDSYTSASTTIRTLLKDEFPIIDALSEYDFYKRGLLTHPVVSTEHIHTYIENNADNLWAYYCCCEYKHKESNRFFNMPSARNRIIGVQLYKYDIQGFLHWGYNHWYAQRSRREINPFQVTDADMAFPSGDAFLVYPGEDGPISSIRLAVLREALQDIRALRLLESLTSKQDVVELLEAGLSEPITFRQYERGSAWLLAMRERVNRLIAECVQQESGLTC</sequence>
<dbReference type="Proteomes" id="UP000256304">
    <property type="component" value="Unassembled WGS sequence"/>
</dbReference>
<protein>
    <submittedName>
        <fullName evidence="2">Uncharacterized protein DUF4091</fullName>
    </submittedName>
</protein>
<dbReference type="Gene3D" id="3.20.20.80">
    <property type="entry name" value="Glycosidases"/>
    <property type="match status" value="1"/>
</dbReference>
<feature type="domain" description="Glycoside hydrolase 123 catalytic" evidence="1">
    <location>
        <begin position="177"/>
        <end position="512"/>
    </location>
</feature>
<dbReference type="AlphaFoldDB" id="A0A3D9RZ56"/>
<keyword evidence="3" id="KW-1185">Reference proteome</keyword>
<accession>A0A3D9RZ56</accession>
<comment type="caution">
    <text evidence="2">The sequence shown here is derived from an EMBL/GenBank/DDBJ whole genome shotgun (WGS) entry which is preliminary data.</text>
</comment>